<dbReference type="EnsemblMetazoa" id="AMAM016229-RA">
    <property type="protein sequence ID" value="AMAM016229-PA"/>
    <property type="gene ID" value="AMAM016229"/>
</dbReference>
<feature type="region of interest" description="Disordered" evidence="6">
    <location>
        <begin position="82"/>
        <end position="101"/>
    </location>
</feature>
<dbReference type="InterPro" id="IPR036508">
    <property type="entry name" value="Chitin-bd_dom_sf"/>
</dbReference>
<dbReference type="SUPFAM" id="SSF57625">
    <property type="entry name" value="Invertebrate chitin-binding proteins"/>
    <property type="match status" value="3"/>
</dbReference>
<dbReference type="GO" id="GO:0005576">
    <property type="term" value="C:extracellular region"/>
    <property type="evidence" value="ECO:0007669"/>
    <property type="project" value="InterPro"/>
</dbReference>
<evidence type="ECO:0000256" key="1">
    <source>
        <dbReference type="ARBA" id="ARBA00022669"/>
    </source>
</evidence>
<dbReference type="Gene3D" id="2.170.140.10">
    <property type="entry name" value="Chitin binding domain"/>
    <property type="match status" value="3"/>
</dbReference>
<keyword evidence="4" id="KW-1015">Disulfide bond</keyword>
<keyword evidence="10" id="KW-1185">Reference proteome</keyword>
<dbReference type="InterPro" id="IPR002557">
    <property type="entry name" value="Chitin-bd_dom"/>
</dbReference>
<evidence type="ECO:0000256" key="4">
    <source>
        <dbReference type="ARBA" id="ARBA00023157"/>
    </source>
</evidence>
<dbReference type="PROSITE" id="PS50940">
    <property type="entry name" value="CHIT_BIND_II"/>
    <property type="match status" value="3"/>
</dbReference>
<accession>A0A182SYW6</accession>
<evidence type="ECO:0000256" key="6">
    <source>
        <dbReference type="SAM" id="MobiDB-lite"/>
    </source>
</evidence>
<sequence length="231" mass="25653">MALTILYVALTVAALWSAPGVDGAEIGSLCENVRFGSFPHPSDCRQYVMCVLSTPVVLPCPGGYVFHPDVQFCVQESQYRCNTEPSTTTTTPEPSTTTVEPECDRRPSWESFFCDDVRRRLVTNPMNCTQYIHCQSNPPQNHRCPQGTLFNDLYQDCLPGDTGSCTLESVGQDFCTSRTDGSYAHPYQCNRFVSCVRQQMRLESCPPFFVFDAARAHCVKGSVLACSSLLN</sequence>
<feature type="domain" description="Chitin-binding type-2" evidence="8">
    <location>
        <begin position="27"/>
        <end position="83"/>
    </location>
</feature>
<dbReference type="VEuPathDB" id="VectorBase:AMAM016229"/>
<dbReference type="GO" id="GO:0008061">
    <property type="term" value="F:chitin binding"/>
    <property type="evidence" value="ECO:0007669"/>
    <property type="project" value="UniProtKB-KW"/>
</dbReference>
<dbReference type="PANTHER" id="PTHR23301">
    <property type="entry name" value="CHITIN BINDING PERITROPHIN-A"/>
    <property type="match status" value="1"/>
</dbReference>
<dbReference type="AlphaFoldDB" id="A0A182SYW6"/>
<evidence type="ECO:0000256" key="2">
    <source>
        <dbReference type="ARBA" id="ARBA00022729"/>
    </source>
</evidence>
<dbReference type="Pfam" id="PF01607">
    <property type="entry name" value="CBM_14"/>
    <property type="match status" value="3"/>
</dbReference>
<dbReference type="InterPro" id="IPR051940">
    <property type="entry name" value="Chitin_bind-dev_reg"/>
</dbReference>
<feature type="signal peptide" evidence="7">
    <location>
        <begin position="1"/>
        <end position="23"/>
    </location>
</feature>
<keyword evidence="1" id="KW-0147">Chitin-binding</keyword>
<feature type="domain" description="Chitin-binding type-2" evidence="8">
    <location>
        <begin position="111"/>
        <end position="167"/>
    </location>
</feature>
<reference evidence="10" key="1">
    <citation type="submission" date="2013-09" db="EMBL/GenBank/DDBJ databases">
        <title>The Genome Sequence of Anopheles maculatus species B.</title>
        <authorList>
            <consortium name="The Broad Institute Genomics Platform"/>
            <person name="Neafsey D.E."/>
            <person name="Besansky N."/>
            <person name="Howell P."/>
            <person name="Walton C."/>
            <person name="Young S.K."/>
            <person name="Zeng Q."/>
            <person name="Gargeya S."/>
            <person name="Fitzgerald M."/>
            <person name="Haas B."/>
            <person name="Abouelleil A."/>
            <person name="Allen A.W."/>
            <person name="Alvarado L."/>
            <person name="Arachchi H.M."/>
            <person name="Berlin A.M."/>
            <person name="Chapman S.B."/>
            <person name="Gainer-Dewar J."/>
            <person name="Goldberg J."/>
            <person name="Griggs A."/>
            <person name="Gujja S."/>
            <person name="Hansen M."/>
            <person name="Howarth C."/>
            <person name="Imamovic A."/>
            <person name="Ireland A."/>
            <person name="Larimer J."/>
            <person name="McCowan C."/>
            <person name="Murphy C."/>
            <person name="Pearson M."/>
            <person name="Poon T.W."/>
            <person name="Priest M."/>
            <person name="Roberts A."/>
            <person name="Saif S."/>
            <person name="Shea T."/>
            <person name="Sisk P."/>
            <person name="Sykes S."/>
            <person name="Wortman J."/>
            <person name="Nusbaum C."/>
            <person name="Birren B."/>
        </authorList>
    </citation>
    <scope>NUCLEOTIDE SEQUENCE [LARGE SCALE GENOMIC DNA]</scope>
    <source>
        <strain evidence="10">maculatus3</strain>
    </source>
</reference>
<feature type="chain" id="PRO_5008136326" description="Chitin-binding type-2 domain-containing protein" evidence="7">
    <location>
        <begin position="24"/>
        <end position="231"/>
    </location>
</feature>
<proteinExistence type="predicted"/>
<keyword evidence="2 7" id="KW-0732">Signal</keyword>
<dbReference type="PANTHER" id="PTHR23301:SF0">
    <property type="entry name" value="CHITIN-BINDING TYPE-2 DOMAIN-CONTAINING PROTEIN-RELATED"/>
    <property type="match status" value="1"/>
</dbReference>
<evidence type="ECO:0000256" key="5">
    <source>
        <dbReference type="ARBA" id="ARBA00023180"/>
    </source>
</evidence>
<keyword evidence="3" id="KW-0677">Repeat</keyword>
<feature type="domain" description="Chitin-binding type-2" evidence="8">
    <location>
        <begin position="172"/>
        <end position="228"/>
    </location>
</feature>
<protein>
    <recommendedName>
        <fullName evidence="8">Chitin-binding type-2 domain-containing protein</fullName>
    </recommendedName>
</protein>
<feature type="compositionally biased region" description="Low complexity" evidence="6">
    <location>
        <begin position="83"/>
        <end position="100"/>
    </location>
</feature>
<reference evidence="9" key="2">
    <citation type="submission" date="2020-05" db="UniProtKB">
        <authorList>
            <consortium name="EnsemblMetazoa"/>
        </authorList>
    </citation>
    <scope>IDENTIFICATION</scope>
    <source>
        <strain evidence="9">maculatus3</strain>
    </source>
</reference>
<evidence type="ECO:0000313" key="10">
    <source>
        <dbReference type="Proteomes" id="UP000075901"/>
    </source>
</evidence>
<name>A0A182SYW6_9DIPT</name>
<evidence type="ECO:0000256" key="3">
    <source>
        <dbReference type="ARBA" id="ARBA00022737"/>
    </source>
</evidence>
<evidence type="ECO:0000259" key="8">
    <source>
        <dbReference type="PROSITE" id="PS50940"/>
    </source>
</evidence>
<organism evidence="9 10">
    <name type="scientific">Anopheles maculatus</name>
    <dbReference type="NCBI Taxonomy" id="74869"/>
    <lineage>
        <taxon>Eukaryota</taxon>
        <taxon>Metazoa</taxon>
        <taxon>Ecdysozoa</taxon>
        <taxon>Arthropoda</taxon>
        <taxon>Hexapoda</taxon>
        <taxon>Insecta</taxon>
        <taxon>Pterygota</taxon>
        <taxon>Neoptera</taxon>
        <taxon>Endopterygota</taxon>
        <taxon>Diptera</taxon>
        <taxon>Nematocera</taxon>
        <taxon>Culicoidea</taxon>
        <taxon>Culicidae</taxon>
        <taxon>Anophelinae</taxon>
        <taxon>Anopheles</taxon>
        <taxon>Anopheles maculatus group</taxon>
    </lineage>
</organism>
<evidence type="ECO:0000313" key="9">
    <source>
        <dbReference type="EnsemblMetazoa" id="AMAM016229-PA"/>
    </source>
</evidence>
<dbReference type="SMART" id="SM00494">
    <property type="entry name" value="ChtBD2"/>
    <property type="match status" value="3"/>
</dbReference>
<dbReference type="Proteomes" id="UP000075901">
    <property type="component" value="Unassembled WGS sequence"/>
</dbReference>
<keyword evidence="5" id="KW-0325">Glycoprotein</keyword>
<evidence type="ECO:0000256" key="7">
    <source>
        <dbReference type="SAM" id="SignalP"/>
    </source>
</evidence>